<keyword evidence="3" id="KW-1185">Reference proteome</keyword>
<dbReference type="EMBL" id="KZ308925">
    <property type="protein sequence ID" value="KAG8235571.1"/>
    <property type="molecule type" value="Genomic_DNA"/>
</dbReference>
<evidence type="ECO:0000313" key="2">
    <source>
        <dbReference type="EMBL" id="KAG8235571.1"/>
    </source>
</evidence>
<evidence type="ECO:0000256" key="1">
    <source>
        <dbReference type="SAM" id="MobiDB-lite"/>
    </source>
</evidence>
<feature type="region of interest" description="Disordered" evidence="1">
    <location>
        <begin position="1"/>
        <end position="20"/>
    </location>
</feature>
<organism evidence="2 3">
    <name type="scientific">Ladona fulva</name>
    <name type="common">Scarce chaser dragonfly</name>
    <name type="synonym">Libellula fulva</name>
    <dbReference type="NCBI Taxonomy" id="123851"/>
    <lineage>
        <taxon>Eukaryota</taxon>
        <taxon>Metazoa</taxon>
        <taxon>Ecdysozoa</taxon>
        <taxon>Arthropoda</taxon>
        <taxon>Hexapoda</taxon>
        <taxon>Insecta</taxon>
        <taxon>Pterygota</taxon>
        <taxon>Palaeoptera</taxon>
        <taxon>Odonata</taxon>
        <taxon>Epiprocta</taxon>
        <taxon>Anisoptera</taxon>
        <taxon>Libelluloidea</taxon>
        <taxon>Libellulidae</taxon>
        <taxon>Ladona</taxon>
    </lineage>
</organism>
<reference evidence="2" key="1">
    <citation type="submission" date="2013-04" db="EMBL/GenBank/DDBJ databases">
        <authorList>
            <person name="Qu J."/>
            <person name="Murali S.C."/>
            <person name="Bandaranaike D."/>
            <person name="Bellair M."/>
            <person name="Blankenburg K."/>
            <person name="Chao H."/>
            <person name="Dinh H."/>
            <person name="Doddapaneni H."/>
            <person name="Downs B."/>
            <person name="Dugan-Rocha S."/>
            <person name="Elkadiri S."/>
            <person name="Gnanaolivu R.D."/>
            <person name="Hernandez B."/>
            <person name="Javaid M."/>
            <person name="Jayaseelan J.C."/>
            <person name="Lee S."/>
            <person name="Li M."/>
            <person name="Ming W."/>
            <person name="Munidasa M."/>
            <person name="Muniz J."/>
            <person name="Nguyen L."/>
            <person name="Ongeri F."/>
            <person name="Osuji N."/>
            <person name="Pu L.-L."/>
            <person name="Puazo M."/>
            <person name="Qu C."/>
            <person name="Quiroz J."/>
            <person name="Raj R."/>
            <person name="Weissenberger G."/>
            <person name="Xin Y."/>
            <person name="Zou X."/>
            <person name="Han Y."/>
            <person name="Richards S."/>
            <person name="Worley K."/>
            <person name="Muzny D."/>
            <person name="Gibbs R."/>
        </authorList>
    </citation>
    <scope>NUCLEOTIDE SEQUENCE</scope>
    <source>
        <strain evidence="2">Sampled in the wild</strain>
    </source>
</reference>
<gene>
    <name evidence="2" type="ORF">J437_LFUL013121</name>
</gene>
<dbReference type="AlphaFoldDB" id="A0A8K0KKK1"/>
<sequence length="77" mass="8886">MSTKHEELCEDTEEEMEPANSTIENINVPKSRQEALEWIEGLKMFTRTVEDTATSQLEPQLQGHHQLHIYSLKDDSS</sequence>
<feature type="compositionally biased region" description="Acidic residues" evidence="1">
    <location>
        <begin position="8"/>
        <end position="17"/>
    </location>
</feature>
<reference evidence="2" key="2">
    <citation type="submission" date="2017-10" db="EMBL/GenBank/DDBJ databases">
        <title>Ladona fulva Genome sequencing and assembly.</title>
        <authorList>
            <person name="Murali S."/>
            <person name="Richards S."/>
            <person name="Bandaranaike D."/>
            <person name="Bellair M."/>
            <person name="Blankenburg K."/>
            <person name="Chao H."/>
            <person name="Dinh H."/>
            <person name="Doddapaneni H."/>
            <person name="Dugan-Rocha S."/>
            <person name="Elkadiri S."/>
            <person name="Gnanaolivu R."/>
            <person name="Hernandez B."/>
            <person name="Skinner E."/>
            <person name="Javaid M."/>
            <person name="Lee S."/>
            <person name="Li M."/>
            <person name="Ming W."/>
            <person name="Munidasa M."/>
            <person name="Muniz J."/>
            <person name="Nguyen L."/>
            <person name="Hughes D."/>
            <person name="Osuji N."/>
            <person name="Pu L.-L."/>
            <person name="Puazo M."/>
            <person name="Qu C."/>
            <person name="Quiroz J."/>
            <person name="Raj R."/>
            <person name="Weissenberger G."/>
            <person name="Xin Y."/>
            <person name="Zou X."/>
            <person name="Han Y."/>
            <person name="Worley K."/>
            <person name="Muzny D."/>
            <person name="Gibbs R."/>
        </authorList>
    </citation>
    <scope>NUCLEOTIDE SEQUENCE</scope>
    <source>
        <strain evidence="2">Sampled in the wild</strain>
    </source>
</reference>
<accession>A0A8K0KKK1</accession>
<name>A0A8K0KKK1_LADFU</name>
<dbReference type="Proteomes" id="UP000792457">
    <property type="component" value="Unassembled WGS sequence"/>
</dbReference>
<evidence type="ECO:0000313" key="3">
    <source>
        <dbReference type="Proteomes" id="UP000792457"/>
    </source>
</evidence>
<comment type="caution">
    <text evidence="2">The sequence shown here is derived from an EMBL/GenBank/DDBJ whole genome shotgun (WGS) entry which is preliminary data.</text>
</comment>
<proteinExistence type="predicted"/>
<protein>
    <submittedName>
        <fullName evidence="2">Uncharacterized protein</fullName>
    </submittedName>
</protein>